<dbReference type="EMBL" id="JTCM02000012">
    <property type="protein sequence ID" value="NEU72636.1"/>
    <property type="molecule type" value="Genomic_DNA"/>
</dbReference>
<proteinExistence type="predicted"/>
<name>A0A846H5E8_9CYAN</name>
<dbReference type="AlphaFoldDB" id="A0A846H5E8"/>
<dbReference type="Proteomes" id="UP000031549">
    <property type="component" value="Unassembled WGS sequence"/>
</dbReference>
<dbReference type="RefSeq" id="WP_039747399.1">
    <property type="nucleotide sequence ID" value="NZ_JTCM02000012.1"/>
</dbReference>
<accession>A0A846H5E8</accession>
<evidence type="ECO:0000313" key="1">
    <source>
        <dbReference type="EMBL" id="NEU72636.1"/>
    </source>
</evidence>
<reference evidence="1 2" key="1">
    <citation type="journal article" date="2015" name="Genome Announc.">
        <title>Draft Genome Sequence of Cyanobacterium Hassallia byssoidea Strain VB512170, Isolated from Monuments in India.</title>
        <authorList>
            <person name="Singh D."/>
            <person name="Chandrababunaidu M.M."/>
            <person name="Panda A."/>
            <person name="Sen D."/>
            <person name="Bhattacharyya S."/>
            <person name="Adhikary S.P."/>
            <person name="Tripathy S."/>
        </authorList>
    </citation>
    <scope>NUCLEOTIDE SEQUENCE [LARGE SCALE GENOMIC DNA]</scope>
    <source>
        <strain evidence="1 2">VB512170</strain>
    </source>
</reference>
<organism evidence="1 2">
    <name type="scientific">Hassallia byssoidea VB512170</name>
    <dbReference type="NCBI Taxonomy" id="1304833"/>
    <lineage>
        <taxon>Bacteria</taxon>
        <taxon>Bacillati</taxon>
        <taxon>Cyanobacteriota</taxon>
        <taxon>Cyanophyceae</taxon>
        <taxon>Nostocales</taxon>
        <taxon>Tolypothrichaceae</taxon>
        <taxon>Hassallia</taxon>
    </lineage>
</organism>
<comment type="caution">
    <text evidence="1">The sequence shown here is derived from an EMBL/GenBank/DDBJ whole genome shotgun (WGS) entry which is preliminary data.</text>
</comment>
<keyword evidence="2" id="KW-1185">Reference proteome</keyword>
<evidence type="ECO:0000313" key="2">
    <source>
        <dbReference type="Proteomes" id="UP000031549"/>
    </source>
</evidence>
<gene>
    <name evidence="1" type="ORF">PI95_008655</name>
</gene>
<sequence length="113" mass="13312">MGRTRPNLGEADWGTSQYDIIADTPDPQARIAVNVPKEYFQILIKKQNLVKYDEFKNKLPGDFKPRESEDSNSPKAFIKKPLSTTTIWITKDNFYPKYYWYQNSTLYMVYSSR</sequence>
<protein>
    <submittedName>
        <fullName evidence="1">Uncharacterized protein</fullName>
    </submittedName>
</protein>